<keyword evidence="1" id="KW-0812">Transmembrane</keyword>
<dbReference type="EMBL" id="MJIC01000017">
    <property type="protein sequence ID" value="OFI32404.1"/>
    <property type="molecule type" value="Genomic_DNA"/>
</dbReference>
<gene>
    <name evidence="2" type="ORF">BFC17_06725</name>
</gene>
<dbReference type="OrthoDB" id="6386255at2"/>
<protein>
    <recommendedName>
        <fullName evidence="4">DUF4386 domain-containing protein</fullName>
    </recommendedName>
</protein>
<accession>A0A1E8F912</accession>
<evidence type="ECO:0000313" key="2">
    <source>
        <dbReference type="EMBL" id="OFI32404.1"/>
    </source>
</evidence>
<reference evidence="2 3" key="1">
    <citation type="submission" date="2016-09" db="EMBL/GenBank/DDBJ databases">
        <title>Alteromonas lipolytica, a new species isolated from sea water.</title>
        <authorList>
            <person name="Wu Y.-H."/>
            <person name="Cheng H."/>
            <person name="Xu X.-W."/>
        </authorList>
    </citation>
    <scope>NUCLEOTIDE SEQUENCE [LARGE SCALE GENOMIC DNA]</scope>
    <source>
        <strain evidence="2 3">JW12</strain>
    </source>
</reference>
<dbReference type="AlphaFoldDB" id="A0A1E8F912"/>
<comment type="caution">
    <text evidence="2">The sequence shown here is derived from an EMBL/GenBank/DDBJ whole genome shotgun (WGS) entry which is preliminary data.</text>
</comment>
<feature type="transmembrane region" description="Helical" evidence="1">
    <location>
        <begin position="83"/>
        <end position="107"/>
    </location>
</feature>
<proteinExistence type="predicted"/>
<organism evidence="2 3">
    <name type="scientific">Alteromonas lipolytica</name>
    <dbReference type="NCBI Taxonomy" id="1856405"/>
    <lineage>
        <taxon>Bacteria</taxon>
        <taxon>Pseudomonadati</taxon>
        <taxon>Pseudomonadota</taxon>
        <taxon>Gammaproteobacteria</taxon>
        <taxon>Alteromonadales</taxon>
        <taxon>Alteromonadaceae</taxon>
        <taxon>Alteromonas/Salinimonas group</taxon>
        <taxon>Alteromonas</taxon>
    </lineage>
</organism>
<name>A0A1E8F912_9ALTE</name>
<dbReference type="Proteomes" id="UP000176037">
    <property type="component" value="Unassembled WGS sequence"/>
</dbReference>
<keyword evidence="3" id="KW-1185">Reference proteome</keyword>
<evidence type="ECO:0000313" key="3">
    <source>
        <dbReference type="Proteomes" id="UP000176037"/>
    </source>
</evidence>
<feature type="transmembrane region" description="Helical" evidence="1">
    <location>
        <begin position="195"/>
        <end position="212"/>
    </location>
</feature>
<dbReference type="STRING" id="1856405.BFC17_06725"/>
<feature type="transmembrane region" description="Helical" evidence="1">
    <location>
        <begin position="12"/>
        <end position="31"/>
    </location>
</feature>
<feature type="transmembrane region" description="Helical" evidence="1">
    <location>
        <begin position="51"/>
        <end position="71"/>
    </location>
</feature>
<keyword evidence="1" id="KW-1133">Transmembrane helix</keyword>
<keyword evidence="1" id="KW-0472">Membrane</keyword>
<feature type="transmembrane region" description="Helical" evidence="1">
    <location>
        <begin position="168"/>
        <end position="189"/>
    </location>
</feature>
<dbReference type="RefSeq" id="WP_070178388.1">
    <property type="nucleotide sequence ID" value="NZ_BMJR01000007.1"/>
</dbReference>
<sequence length="231" mass="25974">MASATVKSQGVIAAITGALCFITGVVTMQWIAPDIYQFPEGRLRVIEQYGWLLHLWHFIVFPLVGLSVFFLNRALIVQTTRPFGKFATVCTIACCIALSHDIAIFIIETMSNEMFIKQQSANHAEQVELTMFIYTILNKLRVSTEWGIDVWLCLINLFMLLQGRFHPAVQVLGIATGVTGVLVLVNPAFHHWQMTYLAAMILWFVVVAVWLAKEKNDTLMPVQSADDQVCP</sequence>
<evidence type="ECO:0008006" key="4">
    <source>
        <dbReference type="Google" id="ProtNLM"/>
    </source>
</evidence>
<evidence type="ECO:0000256" key="1">
    <source>
        <dbReference type="SAM" id="Phobius"/>
    </source>
</evidence>